<dbReference type="InterPro" id="IPR013783">
    <property type="entry name" value="Ig-like_fold"/>
</dbReference>
<dbReference type="EC" id="2.4.1.18" evidence="9"/>
<evidence type="ECO:0000256" key="10">
    <source>
        <dbReference type="PIRSR" id="PIRSR000463-1"/>
    </source>
</evidence>
<evidence type="ECO:0000313" key="12">
    <source>
        <dbReference type="EMBL" id="MBJ7594017.1"/>
    </source>
</evidence>
<evidence type="ECO:0000256" key="8">
    <source>
        <dbReference type="ARBA" id="ARBA00023277"/>
    </source>
</evidence>
<evidence type="ECO:0000256" key="5">
    <source>
        <dbReference type="ARBA" id="ARBA00022676"/>
    </source>
</evidence>
<dbReference type="InterPro" id="IPR004193">
    <property type="entry name" value="Glyco_hydro_13_N"/>
</dbReference>
<evidence type="ECO:0000259" key="11">
    <source>
        <dbReference type="SMART" id="SM00642"/>
    </source>
</evidence>
<evidence type="ECO:0000256" key="7">
    <source>
        <dbReference type="ARBA" id="ARBA00023056"/>
    </source>
</evidence>
<name>A0A2W5Z863_9BACT</name>
<dbReference type="Pfam" id="PF22019">
    <property type="entry name" value="GlgB_N"/>
    <property type="match status" value="1"/>
</dbReference>
<dbReference type="CDD" id="cd11322">
    <property type="entry name" value="AmyAc_Glg_BE"/>
    <property type="match status" value="1"/>
</dbReference>
<dbReference type="InterPro" id="IPR014756">
    <property type="entry name" value="Ig_E-set"/>
</dbReference>
<gene>
    <name evidence="9 12" type="primary">glgB</name>
    <name evidence="13" type="ORF">DLM65_11590</name>
    <name evidence="12" type="ORF">JF886_04005</name>
</gene>
<keyword evidence="7 9" id="KW-0320">Glycogen biosynthesis</keyword>
<dbReference type="Gene3D" id="2.60.40.1180">
    <property type="entry name" value="Golgi alpha-mannosidase II"/>
    <property type="match status" value="1"/>
</dbReference>
<reference evidence="13" key="2">
    <citation type="submission" date="2018-05" db="EMBL/GenBank/DDBJ databases">
        <authorList>
            <person name="Ferrari B."/>
        </authorList>
    </citation>
    <scope>NUCLEOTIDE SEQUENCE</scope>
    <source>
        <strain evidence="13">RRmetagenome_bin12</strain>
    </source>
</reference>
<dbReference type="Pfam" id="PF02922">
    <property type="entry name" value="CBM_48"/>
    <property type="match status" value="1"/>
</dbReference>
<evidence type="ECO:0000313" key="14">
    <source>
        <dbReference type="Proteomes" id="UP000248724"/>
    </source>
</evidence>
<proteinExistence type="inferred from homology"/>
<dbReference type="FunFam" id="2.60.40.1180:FF:000002">
    <property type="entry name" value="1,4-alpha-glucan branching enzyme GlgB"/>
    <property type="match status" value="1"/>
</dbReference>
<dbReference type="SMART" id="SM00642">
    <property type="entry name" value="Aamy"/>
    <property type="match status" value="1"/>
</dbReference>
<comment type="catalytic activity">
    <reaction evidence="1 9">
        <text>Transfers a segment of a (1-&gt;4)-alpha-D-glucan chain to a primary hydroxy group in a similar glucan chain.</text>
        <dbReference type="EC" id="2.4.1.18"/>
    </reaction>
</comment>
<dbReference type="SUPFAM" id="SSF51011">
    <property type="entry name" value="Glycosyl hydrolase domain"/>
    <property type="match status" value="1"/>
</dbReference>
<dbReference type="Pfam" id="PF00128">
    <property type="entry name" value="Alpha-amylase"/>
    <property type="match status" value="2"/>
</dbReference>
<feature type="active site" description="Nucleophile" evidence="9 10">
    <location>
        <position position="410"/>
    </location>
</feature>
<dbReference type="EMBL" id="QHBU01000227">
    <property type="protein sequence ID" value="PZR79055.1"/>
    <property type="molecule type" value="Genomic_DNA"/>
</dbReference>
<dbReference type="Proteomes" id="UP000606991">
    <property type="component" value="Unassembled WGS sequence"/>
</dbReference>
<feature type="active site" description="Proton donor" evidence="9 10">
    <location>
        <position position="463"/>
    </location>
</feature>
<accession>A0A2W5Z863</accession>
<evidence type="ECO:0000256" key="1">
    <source>
        <dbReference type="ARBA" id="ARBA00000826"/>
    </source>
</evidence>
<evidence type="ECO:0000256" key="9">
    <source>
        <dbReference type="HAMAP-Rule" id="MF_00685"/>
    </source>
</evidence>
<reference evidence="13 14" key="1">
    <citation type="journal article" date="2017" name="Nature">
        <title>Atmospheric trace gases support primary production in Antarctic desert surface soil.</title>
        <authorList>
            <person name="Ji M."/>
            <person name="Greening C."/>
            <person name="Vanwonterghem I."/>
            <person name="Carere C.R."/>
            <person name="Bay S.K."/>
            <person name="Steen J.A."/>
            <person name="Montgomery K."/>
            <person name="Lines T."/>
            <person name="Beardall J."/>
            <person name="van Dorst J."/>
            <person name="Snape I."/>
            <person name="Stott M.B."/>
            <person name="Hugenholtz P."/>
            <person name="Ferrari B.C."/>
        </authorList>
    </citation>
    <scope>NUCLEOTIDE SEQUENCE [LARGE SCALE GENOMIC DNA]</scope>
    <source>
        <strain evidence="13">RRmetagenome_bin12</strain>
    </source>
</reference>
<dbReference type="CDD" id="cd02855">
    <property type="entry name" value="E_set_GBE_prok_N"/>
    <property type="match status" value="1"/>
</dbReference>
<evidence type="ECO:0000256" key="3">
    <source>
        <dbReference type="ARBA" id="ARBA00009000"/>
    </source>
</evidence>
<keyword evidence="8 9" id="KW-0119">Carbohydrate metabolism</keyword>
<dbReference type="PIRSF" id="PIRSF000463">
    <property type="entry name" value="GlgB"/>
    <property type="match status" value="1"/>
</dbReference>
<dbReference type="GO" id="GO:0005978">
    <property type="term" value="P:glycogen biosynthetic process"/>
    <property type="evidence" value="ECO:0007669"/>
    <property type="project" value="UniProtKB-UniRule"/>
</dbReference>
<dbReference type="InterPro" id="IPR037439">
    <property type="entry name" value="Branching_enzy"/>
</dbReference>
<dbReference type="Pfam" id="PF02806">
    <property type="entry name" value="Alpha-amylase_C"/>
    <property type="match status" value="1"/>
</dbReference>
<reference evidence="12 15" key="3">
    <citation type="submission" date="2020-10" db="EMBL/GenBank/DDBJ databases">
        <title>Ca. Dormibacterota MAGs.</title>
        <authorList>
            <person name="Montgomery K."/>
        </authorList>
    </citation>
    <scope>NUCLEOTIDE SEQUENCE [LARGE SCALE GENOMIC DNA]</scope>
    <source>
        <strain evidence="12">SC8812_S17_18</strain>
    </source>
</reference>
<dbReference type="NCBIfam" id="NF008967">
    <property type="entry name" value="PRK12313.1"/>
    <property type="match status" value="1"/>
</dbReference>
<dbReference type="Proteomes" id="UP000248724">
    <property type="component" value="Unassembled WGS sequence"/>
</dbReference>
<comment type="function">
    <text evidence="9">Catalyzes the formation of the alpha-1,6-glucosidic linkages in glycogen by scission of a 1,4-alpha-linked oligosaccharide from growing alpha-1,4-glucan chains and the subsequent attachment of the oligosaccharide to the alpha-1,6 position.</text>
</comment>
<dbReference type="RefSeq" id="WP_337309862.1">
    <property type="nucleotide sequence ID" value="NZ_JAEKNS010000047.1"/>
</dbReference>
<accession>A0A934JYR0</accession>
<dbReference type="InterPro" id="IPR006407">
    <property type="entry name" value="GlgB"/>
</dbReference>
<dbReference type="InterPro" id="IPR044143">
    <property type="entry name" value="GlgB_N_E_set_prok"/>
</dbReference>
<keyword evidence="6 9" id="KW-0808">Transferase</keyword>
<feature type="domain" description="Glycosyl hydrolase family 13 catalytic" evidence="11">
    <location>
        <begin position="253"/>
        <end position="597"/>
    </location>
</feature>
<dbReference type="UniPathway" id="UPA00164"/>
<evidence type="ECO:0000256" key="6">
    <source>
        <dbReference type="ARBA" id="ARBA00022679"/>
    </source>
</evidence>
<dbReference type="GO" id="GO:0005829">
    <property type="term" value="C:cytosol"/>
    <property type="evidence" value="ECO:0007669"/>
    <property type="project" value="TreeGrafter"/>
</dbReference>
<sequence length="731" mass="82285">MTTTQGASTPVDIAAEARLLTDGVHRDPHRLLGPHPHGEVTVVRAFHPDALEVSVAHPDGVVRMKRVDHSGIFEAEVPVPEIPGYRLRYRTSDTEWELDDPYRFLPTLGDIDLHLIGEGTHYRLWERLGARVIDHQDVRGTAFAVWAPLARGVSLVSDTNGWDTRTLPMRSLGASGVWEIFIPNVGAGLRYKFRVLGADGRTVLKADPLARAAEPPPATASVVTESAHTWNDAEWIARRAVVDPTARPLSIYEVHLGSWRRGADGAVLSYRELAGQLAEHCERMGFTHVELLPIAEHPFGGSWGYQVSSYYAPTSRYGTPDDLRWFVDHLHQRGIGVIVDWVPAHFPRDEWALARFDGTALYEHADPRRGAQPDWGTLVFNFGRNEVRNFLVANALFWIEEFHMDGLRVDAVASMLYLDYSRKPGEWEPNQYGGRENLEAIAFIKEFNEQVHARYAGVMTIAEESTAWPAVSRPTASGGLGFTFKWNMGWMHDSLDYISKDPVFRRYHQQQLTFGVWYAWAENFILPLSHDEVVHLKASLIGKMPGDRWQRFANLRVLFGWMWAHPGKKLLFMGGEFAQWTEWNHDRSLDWHLLEEHEHAGMQRLVADLCHVYQEIPALWQVDGNSEGFRWIDAGNVDQSVVSFVRMDASGHPGAACIANFSPVVYEGFRVGLPKAGAWREVINTDAADYGGSGVGNMGRVETEPSNWHGFEQSALMTVPPLGVVWLSPEE</sequence>
<keyword evidence="5 9" id="KW-0328">Glycosyltransferase</keyword>
<dbReference type="AlphaFoldDB" id="A0A2W5Z863"/>
<dbReference type="InterPro" id="IPR006048">
    <property type="entry name" value="A-amylase/branching_C"/>
</dbReference>
<dbReference type="GO" id="GO:0043169">
    <property type="term" value="F:cation binding"/>
    <property type="evidence" value="ECO:0007669"/>
    <property type="project" value="InterPro"/>
</dbReference>
<dbReference type="InterPro" id="IPR013780">
    <property type="entry name" value="Glyco_hydro_b"/>
</dbReference>
<dbReference type="GO" id="GO:0003844">
    <property type="term" value="F:1,4-alpha-glucan branching enzyme activity"/>
    <property type="evidence" value="ECO:0007669"/>
    <property type="project" value="UniProtKB-UniRule"/>
</dbReference>
<dbReference type="InterPro" id="IPR054169">
    <property type="entry name" value="GlgB_N"/>
</dbReference>
<comment type="caution">
    <text evidence="13">The sequence shown here is derived from an EMBL/GenBank/DDBJ whole genome shotgun (WGS) entry which is preliminary data.</text>
</comment>
<evidence type="ECO:0000256" key="4">
    <source>
        <dbReference type="ARBA" id="ARBA00022600"/>
    </source>
</evidence>
<comment type="subunit">
    <text evidence="9">Monomer.</text>
</comment>
<protein>
    <recommendedName>
        <fullName evidence="9">1,4-alpha-glucan branching enzyme GlgB</fullName>
        <ecNumber evidence="9">2.4.1.18</ecNumber>
    </recommendedName>
    <alternativeName>
        <fullName evidence="9">1,4-alpha-D-glucan:1,4-alpha-D-glucan 6-glucosyl-transferase</fullName>
    </alternativeName>
    <alternativeName>
        <fullName evidence="9">Alpha-(1-&gt;4)-glucan branching enzyme</fullName>
    </alternativeName>
    <alternativeName>
        <fullName evidence="9">Glycogen branching enzyme</fullName>
        <shortName evidence="9">BE</shortName>
    </alternativeName>
</protein>
<evidence type="ECO:0000313" key="15">
    <source>
        <dbReference type="Proteomes" id="UP000606991"/>
    </source>
</evidence>
<dbReference type="Gene3D" id="2.60.40.10">
    <property type="entry name" value="Immunoglobulins"/>
    <property type="match status" value="2"/>
</dbReference>
<dbReference type="InterPro" id="IPR006047">
    <property type="entry name" value="GH13_cat_dom"/>
</dbReference>
<dbReference type="InterPro" id="IPR017853">
    <property type="entry name" value="GH"/>
</dbReference>
<dbReference type="GO" id="GO:0004553">
    <property type="term" value="F:hydrolase activity, hydrolyzing O-glycosyl compounds"/>
    <property type="evidence" value="ECO:0007669"/>
    <property type="project" value="InterPro"/>
</dbReference>
<organism evidence="13 14">
    <name type="scientific">Candidatus Aeolococcus gillhamiae</name>
    <dbReference type="NCBI Taxonomy" id="3127015"/>
    <lineage>
        <taxon>Bacteria</taxon>
        <taxon>Bacillati</taxon>
        <taxon>Candidatus Dormiibacterota</taxon>
        <taxon>Candidatus Dormibacteria</taxon>
        <taxon>Candidatus Aeolococcales</taxon>
        <taxon>Candidatus Aeolococcaceae</taxon>
        <taxon>Candidatus Aeolococcus</taxon>
    </lineage>
</organism>
<comment type="similarity">
    <text evidence="3 9">Belongs to the glycosyl hydrolase 13 family. GlgB subfamily.</text>
</comment>
<dbReference type="HAMAP" id="MF_00685">
    <property type="entry name" value="GlgB"/>
    <property type="match status" value="1"/>
</dbReference>
<comment type="pathway">
    <text evidence="2 9">Glycan biosynthesis; glycogen biosynthesis.</text>
</comment>
<dbReference type="FunFam" id="3.20.20.80:FF:000003">
    <property type="entry name" value="1,4-alpha-glucan branching enzyme GlgB"/>
    <property type="match status" value="1"/>
</dbReference>
<dbReference type="Gene3D" id="3.20.20.80">
    <property type="entry name" value="Glycosidases"/>
    <property type="match status" value="1"/>
</dbReference>
<dbReference type="PANTHER" id="PTHR43651">
    <property type="entry name" value="1,4-ALPHA-GLUCAN-BRANCHING ENZYME"/>
    <property type="match status" value="1"/>
</dbReference>
<dbReference type="EMBL" id="JAEKNS010000047">
    <property type="protein sequence ID" value="MBJ7594017.1"/>
    <property type="molecule type" value="Genomic_DNA"/>
</dbReference>
<dbReference type="NCBIfam" id="NF003811">
    <property type="entry name" value="PRK05402.1"/>
    <property type="match status" value="1"/>
</dbReference>
<keyword evidence="4 9" id="KW-0321">Glycogen metabolism</keyword>
<dbReference type="PANTHER" id="PTHR43651:SF3">
    <property type="entry name" value="1,4-ALPHA-GLUCAN-BRANCHING ENZYME"/>
    <property type="match status" value="1"/>
</dbReference>
<dbReference type="NCBIfam" id="TIGR01515">
    <property type="entry name" value="branching_enzym"/>
    <property type="match status" value="1"/>
</dbReference>
<dbReference type="SUPFAM" id="SSF81296">
    <property type="entry name" value="E set domains"/>
    <property type="match status" value="1"/>
</dbReference>
<evidence type="ECO:0000256" key="2">
    <source>
        <dbReference type="ARBA" id="ARBA00004964"/>
    </source>
</evidence>
<dbReference type="SUPFAM" id="SSF51445">
    <property type="entry name" value="(Trans)glycosidases"/>
    <property type="match status" value="1"/>
</dbReference>
<evidence type="ECO:0000313" key="13">
    <source>
        <dbReference type="EMBL" id="PZR79055.1"/>
    </source>
</evidence>